<organism evidence="2 3">
    <name type="scientific">Pseudarthrobacter enclensis</name>
    <dbReference type="NCBI Taxonomy" id="993070"/>
    <lineage>
        <taxon>Bacteria</taxon>
        <taxon>Bacillati</taxon>
        <taxon>Actinomycetota</taxon>
        <taxon>Actinomycetes</taxon>
        <taxon>Micrococcales</taxon>
        <taxon>Micrococcaceae</taxon>
        <taxon>Pseudarthrobacter</taxon>
    </lineage>
</organism>
<proteinExistence type="predicted"/>
<dbReference type="Pfam" id="PF03993">
    <property type="entry name" value="DUF349"/>
    <property type="match status" value="2"/>
</dbReference>
<feature type="coiled-coil region" evidence="1">
    <location>
        <begin position="181"/>
        <end position="242"/>
    </location>
</feature>
<keyword evidence="1" id="KW-0175">Coiled coil</keyword>
<dbReference type="Proteomes" id="UP001226577">
    <property type="component" value="Unassembled WGS sequence"/>
</dbReference>
<sequence>MDEIFAANKQRIDQMKADWAANKSAKERLVSQAESLASSSDLRAASDRMKSLGDEWKRIGPCEKSDNERLWGRFNAARTRLRERKDQEFNKRKAEWAANRSAKERLVGRMSSLSSSSDYRAAKDEARSLTDQWRAVGPCEKSDQERLWNDFKSAKDRLFEAAKRDGEQRAAERRQRAWERVSRLEEQLRNTEAALYRAQDSYSRALSARSPSMNNPNWMTIVRNQQERQSNARSKIASLEQRKSDLVYKLMDARSKANSL</sequence>
<name>A0ABT9RYT0_9MICC</name>
<evidence type="ECO:0000256" key="1">
    <source>
        <dbReference type="SAM" id="Coils"/>
    </source>
</evidence>
<evidence type="ECO:0000313" key="2">
    <source>
        <dbReference type="EMBL" id="MDP9890401.1"/>
    </source>
</evidence>
<keyword evidence="3" id="KW-1185">Reference proteome</keyword>
<reference evidence="2 3" key="1">
    <citation type="submission" date="2023-07" db="EMBL/GenBank/DDBJ databases">
        <title>Sorghum-associated microbial communities from plants grown in Nebraska, USA.</title>
        <authorList>
            <person name="Schachtman D."/>
        </authorList>
    </citation>
    <scope>NUCLEOTIDE SEQUENCE [LARGE SCALE GENOMIC DNA]</scope>
    <source>
        <strain evidence="2 3">CC222</strain>
    </source>
</reference>
<protein>
    <submittedName>
        <fullName evidence="2">Membrane protein</fullName>
    </submittedName>
</protein>
<dbReference type="EMBL" id="JAUSRE010000027">
    <property type="protein sequence ID" value="MDP9890401.1"/>
    <property type="molecule type" value="Genomic_DNA"/>
</dbReference>
<comment type="caution">
    <text evidence="2">The sequence shown here is derived from an EMBL/GenBank/DDBJ whole genome shotgun (WGS) entry which is preliminary data.</text>
</comment>
<gene>
    <name evidence="2" type="ORF">J2X98_004015</name>
</gene>
<accession>A0ABT9RYT0</accession>
<dbReference type="InterPro" id="IPR007139">
    <property type="entry name" value="DUF349"/>
</dbReference>
<evidence type="ECO:0000313" key="3">
    <source>
        <dbReference type="Proteomes" id="UP001226577"/>
    </source>
</evidence>